<dbReference type="SFLD" id="SFLDS00029">
    <property type="entry name" value="Radical_SAM"/>
    <property type="match status" value="1"/>
</dbReference>
<organism evidence="6 7">
    <name type="scientific">Candidatus Pullichristensenella excrementigallinarum</name>
    <dbReference type="NCBI Taxonomy" id="2840907"/>
    <lineage>
        <taxon>Bacteria</taxon>
        <taxon>Bacillati</taxon>
        <taxon>Bacillota</taxon>
        <taxon>Clostridia</taxon>
        <taxon>Candidatus Pullichristensenella</taxon>
    </lineage>
</organism>
<comment type="caution">
    <text evidence="6">The sequence shown here is derived from an EMBL/GenBank/DDBJ whole genome shotgun (WGS) entry which is preliminary data.</text>
</comment>
<dbReference type="InterPro" id="IPR023995">
    <property type="entry name" value="HemZ"/>
</dbReference>
<dbReference type="SFLD" id="SFLDG01065">
    <property type="entry name" value="anaerobic_coproporphyrinogen-I"/>
    <property type="match status" value="1"/>
</dbReference>
<name>A0A9D1IBW2_9FIRM</name>
<keyword evidence="3" id="KW-0408">Iron</keyword>
<dbReference type="GO" id="GO:0051539">
    <property type="term" value="F:4 iron, 4 sulfur cluster binding"/>
    <property type="evidence" value="ECO:0007669"/>
    <property type="project" value="TreeGrafter"/>
</dbReference>
<protein>
    <submittedName>
        <fullName evidence="6">Coproporphyrinogen dehydrogenase HemZ</fullName>
        <ecNumber evidence="6">1.3.98.3</ecNumber>
    </submittedName>
</protein>
<sequence>MADVFRLFYGDAPIAHGEFSGGPSKEILAVVHRAELRDGLWKDTFSGAGKTLSFSSAPQGRTEVEKKRLRKRQVKLGLYALLREITGMRPAWGSLTGIRPSRLLYEQMAEGKSPEEAAKALVDVFDVSPSRAALLVELETMQRGLRVLPEGTFNLYIGIPFCKTRCLYCSFSSGEIGDGHLVEPYVEALLREMDLCRAMIEEKGMRLRAGYVGGGTPTAIPRPALEKILDRAKKAFPGAVEWTVEAGRPDTIDRDMLQMLRDSGVTRISVNPQTFSDATLRRIGRAHTGEDTVRAFTLARKIGFDDINMDLIAALPGEDLPIFSQTLDRVLDLAPDSVTVHTLAVKRSSKLHEQLHLQGGGQHGLPPEGEALRMTESARSRLSQSGYFPYYLYRQKYMAGNLENVGYARQGKACLYNIGNMEETASVLALGAGAITKWLFDRELRIERAPNVKNIEAYIARVEEMARRKRKLLFSEESGEEASR</sequence>
<evidence type="ECO:0000313" key="6">
    <source>
        <dbReference type="EMBL" id="HIU32984.1"/>
    </source>
</evidence>
<dbReference type="AlphaFoldDB" id="A0A9D1IBW2"/>
<dbReference type="NCBIfam" id="TIGR03994">
    <property type="entry name" value="rSAM_HemZ"/>
    <property type="match status" value="1"/>
</dbReference>
<dbReference type="InterPro" id="IPR058240">
    <property type="entry name" value="rSAM_sf"/>
</dbReference>
<dbReference type="Gene3D" id="3.20.20.70">
    <property type="entry name" value="Aldolase class I"/>
    <property type="match status" value="1"/>
</dbReference>
<dbReference type="SFLD" id="SFLDF00310">
    <property type="entry name" value="oxygen-independent_coproporphy"/>
    <property type="match status" value="1"/>
</dbReference>
<dbReference type="InterPro" id="IPR006638">
    <property type="entry name" value="Elp3/MiaA/NifB-like_rSAM"/>
</dbReference>
<feature type="domain" description="Radical SAM core" evidence="5">
    <location>
        <begin position="147"/>
        <end position="385"/>
    </location>
</feature>
<evidence type="ECO:0000256" key="2">
    <source>
        <dbReference type="ARBA" id="ARBA00022723"/>
    </source>
</evidence>
<dbReference type="PROSITE" id="PS51918">
    <property type="entry name" value="RADICAL_SAM"/>
    <property type="match status" value="1"/>
</dbReference>
<dbReference type="GO" id="GO:0046872">
    <property type="term" value="F:metal ion binding"/>
    <property type="evidence" value="ECO:0007669"/>
    <property type="project" value="UniProtKB-KW"/>
</dbReference>
<dbReference type="GO" id="GO:0051989">
    <property type="term" value="F:coproporphyrinogen dehydrogenase activity"/>
    <property type="evidence" value="ECO:0007669"/>
    <property type="project" value="UniProtKB-EC"/>
</dbReference>
<dbReference type="PANTHER" id="PTHR13932:SF1">
    <property type="entry name" value="OXYGEN-INDEPENDENT COPROPORPHYRINOGEN-III OXIDASE-LIKE PROTEIN HEMZ"/>
    <property type="match status" value="1"/>
</dbReference>
<dbReference type="EC" id="1.3.98.3" evidence="6"/>
<keyword evidence="6" id="KW-0560">Oxidoreductase</keyword>
<proteinExistence type="predicted"/>
<accession>A0A9D1IBW2</accession>
<keyword evidence="4" id="KW-0411">Iron-sulfur</keyword>
<evidence type="ECO:0000256" key="3">
    <source>
        <dbReference type="ARBA" id="ARBA00023004"/>
    </source>
</evidence>
<dbReference type="InterPro" id="IPR007197">
    <property type="entry name" value="rSAM"/>
</dbReference>
<dbReference type="PANTHER" id="PTHR13932">
    <property type="entry name" value="COPROPORPHYRINIGEN III OXIDASE"/>
    <property type="match status" value="1"/>
</dbReference>
<dbReference type="InterPro" id="IPR013785">
    <property type="entry name" value="Aldolase_TIM"/>
</dbReference>
<keyword evidence="2" id="KW-0479">Metal-binding</keyword>
<gene>
    <name evidence="6" type="primary">hemZ</name>
    <name evidence="6" type="ORF">IAB02_00335</name>
</gene>
<dbReference type="EMBL" id="DVMU01000007">
    <property type="protein sequence ID" value="HIU32984.1"/>
    <property type="molecule type" value="Genomic_DNA"/>
</dbReference>
<evidence type="ECO:0000313" key="7">
    <source>
        <dbReference type="Proteomes" id="UP000824072"/>
    </source>
</evidence>
<evidence type="ECO:0000259" key="5">
    <source>
        <dbReference type="PROSITE" id="PS51918"/>
    </source>
</evidence>
<dbReference type="InterPro" id="IPR034505">
    <property type="entry name" value="Coproporphyrinogen-III_oxidase"/>
</dbReference>
<reference evidence="6" key="1">
    <citation type="submission" date="2020-10" db="EMBL/GenBank/DDBJ databases">
        <authorList>
            <person name="Gilroy R."/>
        </authorList>
    </citation>
    <scope>NUCLEOTIDE SEQUENCE</scope>
    <source>
        <strain evidence="6">ChiHcec3-11533</strain>
    </source>
</reference>
<keyword evidence="1" id="KW-0949">S-adenosyl-L-methionine</keyword>
<reference evidence="6" key="2">
    <citation type="journal article" date="2021" name="PeerJ">
        <title>Extensive microbial diversity within the chicken gut microbiome revealed by metagenomics and culture.</title>
        <authorList>
            <person name="Gilroy R."/>
            <person name="Ravi A."/>
            <person name="Getino M."/>
            <person name="Pursley I."/>
            <person name="Horton D.L."/>
            <person name="Alikhan N.F."/>
            <person name="Baker D."/>
            <person name="Gharbi K."/>
            <person name="Hall N."/>
            <person name="Watson M."/>
            <person name="Adriaenssens E.M."/>
            <person name="Foster-Nyarko E."/>
            <person name="Jarju S."/>
            <person name="Secka A."/>
            <person name="Antonio M."/>
            <person name="Oren A."/>
            <person name="Chaudhuri R.R."/>
            <person name="La Ragione R."/>
            <person name="Hildebrand F."/>
            <person name="Pallen M.J."/>
        </authorList>
    </citation>
    <scope>NUCLEOTIDE SEQUENCE</scope>
    <source>
        <strain evidence="6">ChiHcec3-11533</strain>
    </source>
</reference>
<dbReference type="GO" id="GO:0006779">
    <property type="term" value="P:porphyrin-containing compound biosynthetic process"/>
    <property type="evidence" value="ECO:0007669"/>
    <property type="project" value="TreeGrafter"/>
</dbReference>
<evidence type="ECO:0000256" key="1">
    <source>
        <dbReference type="ARBA" id="ARBA00022691"/>
    </source>
</evidence>
<dbReference type="SUPFAM" id="SSF102114">
    <property type="entry name" value="Radical SAM enzymes"/>
    <property type="match status" value="1"/>
</dbReference>
<dbReference type="Pfam" id="PF04055">
    <property type="entry name" value="Radical_SAM"/>
    <property type="match status" value="1"/>
</dbReference>
<dbReference type="Proteomes" id="UP000824072">
    <property type="component" value="Unassembled WGS sequence"/>
</dbReference>
<dbReference type="GO" id="GO:0005737">
    <property type="term" value="C:cytoplasm"/>
    <property type="evidence" value="ECO:0007669"/>
    <property type="project" value="TreeGrafter"/>
</dbReference>
<dbReference type="SMART" id="SM00729">
    <property type="entry name" value="Elp3"/>
    <property type="match status" value="1"/>
</dbReference>
<dbReference type="CDD" id="cd01335">
    <property type="entry name" value="Radical_SAM"/>
    <property type="match status" value="1"/>
</dbReference>
<dbReference type="SFLD" id="SFLDG01082">
    <property type="entry name" value="B12-binding_domain_containing"/>
    <property type="match status" value="1"/>
</dbReference>
<evidence type="ECO:0000256" key="4">
    <source>
        <dbReference type="ARBA" id="ARBA00023014"/>
    </source>
</evidence>